<feature type="region of interest" description="Disordered" evidence="1">
    <location>
        <begin position="42"/>
        <end position="97"/>
    </location>
</feature>
<organism evidence="3 4">
    <name type="scientific">Ornithinimicrobium tianjinense</name>
    <dbReference type="NCBI Taxonomy" id="1195761"/>
    <lineage>
        <taxon>Bacteria</taxon>
        <taxon>Bacillati</taxon>
        <taxon>Actinomycetota</taxon>
        <taxon>Actinomycetes</taxon>
        <taxon>Micrococcales</taxon>
        <taxon>Ornithinimicrobiaceae</taxon>
        <taxon>Ornithinimicrobium</taxon>
    </lineage>
</organism>
<dbReference type="Proteomes" id="UP000605670">
    <property type="component" value="Unassembled WGS sequence"/>
</dbReference>
<comment type="caution">
    <text evidence="3">The sequence shown here is derived from an EMBL/GenBank/DDBJ whole genome shotgun (WGS) entry which is preliminary data.</text>
</comment>
<protein>
    <submittedName>
        <fullName evidence="3">Uncharacterized protein</fullName>
    </submittedName>
</protein>
<name>A0A917BRZ1_9MICO</name>
<evidence type="ECO:0000256" key="2">
    <source>
        <dbReference type="SAM" id="Phobius"/>
    </source>
</evidence>
<evidence type="ECO:0000313" key="4">
    <source>
        <dbReference type="Proteomes" id="UP000605670"/>
    </source>
</evidence>
<gene>
    <name evidence="3" type="ORF">GCM10011366_22550</name>
</gene>
<dbReference type="AlphaFoldDB" id="A0A917BRZ1"/>
<sequence length="291" mass="31289">MSTSSADRRDAAVIRVRGGEPATRVAADVGVHPSTVRRWVKAATVPPTMTAAEPKASAPTDADVQPVVVEETEHPPDAEPEPDPEPEPEPEPSDEQAAALQRLHVLASAPRDAISRWGESLSMTRRYALVVAGWLLCLLLAWVAPDPEPLRPVLVTLHLLAMTVSFGSVMALDWHGLLWERRQRQIEESIRLSHALSPLIWAGLTVLFVTGGLLAPDLGRPLPWLKLVCVLVLALNGVATAQLRHHLAGTTSDGLRSLAPGARRKVVLSSLLSQACWLTAVVVGMATTLGR</sequence>
<evidence type="ECO:0000313" key="3">
    <source>
        <dbReference type="EMBL" id="GGF54198.1"/>
    </source>
</evidence>
<feature type="region of interest" description="Disordered" evidence="1">
    <location>
        <begin position="1"/>
        <end position="21"/>
    </location>
</feature>
<accession>A0A917BRZ1</accession>
<feature type="compositionally biased region" description="Basic and acidic residues" evidence="1">
    <location>
        <begin position="1"/>
        <end position="12"/>
    </location>
</feature>
<proteinExistence type="predicted"/>
<keyword evidence="2" id="KW-1133">Transmembrane helix</keyword>
<dbReference type="Gene3D" id="1.10.10.10">
    <property type="entry name" value="Winged helix-like DNA-binding domain superfamily/Winged helix DNA-binding domain"/>
    <property type="match status" value="1"/>
</dbReference>
<feature type="compositionally biased region" description="Acidic residues" evidence="1">
    <location>
        <begin position="78"/>
        <end position="94"/>
    </location>
</feature>
<reference evidence="3" key="2">
    <citation type="submission" date="2020-09" db="EMBL/GenBank/DDBJ databases">
        <authorList>
            <person name="Sun Q."/>
            <person name="Zhou Y."/>
        </authorList>
    </citation>
    <scope>NUCLEOTIDE SEQUENCE</scope>
    <source>
        <strain evidence="3">CGMCC 1.12160</strain>
    </source>
</reference>
<feature type="transmembrane region" description="Helical" evidence="2">
    <location>
        <begin position="266"/>
        <end position="289"/>
    </location>
</feature>
<feature type="transmembrane region" description="Helical" evidence="2">
    <location>
        <begin position="221"/>
        <end position="239"/>
    </location>
</feature>
<feature type="transmembrane region" description="Helical" evidence="2">
    <location>
        <begin position="150"/>
        <end position="174"/>
    </location>
</feature>
<feature type="transmembrane region" description="Helical" evidence="2">
    <location>
        <begin position="126"/>
        <end position="144"/>
    </location>
</feature>
<keyword evidence="4" id="KW-1185">Reference proteome</keyword>
<evidence type="ECO:0000256" key="1">
    <source>
        <dbReference type="SAM" id="MobiDB-lite"/>
    </source>
</evidence>
<keyword evidence="2" id="KW-0472">Membrane</keyword>
<feature type="transmembrane region" description="Helical" evidence="2">
    <location>
        <begin position="195"/>
        <end position="215"/>
    </location>
</feature>
<keyword evidence="2" id="KW-0812">Transmembrane</keyword>
<dbReference type="InterPro" id="IPR036388">
    <property type="entry name" value="WH-like_DNA-bd_sf"/>
</dbReference>
<dbReference type="RefSeq" id="WP_188430818.1">
    <property type="nucleotide sequence ID" value="NZ_BAABKH010000003.1"/>
</dbReference>
<reference evidence="3" key="1">
    <citation type="journal article" date="2014" name="Int. J. Syst. Evol. Microbiol.">
        <title>Complete genome sequence of Corynebacterium casei LMG S-19264T (=DSM 44701T), isolated from a smear-ripened cheese.</title>
        <authorList>
            <consortium name="US DOE Joint Genome Institute (JGI-PGF)"/>
            <person name="Walter F."/>
            <person name="Albersmeier A."/>
            <person name="Kalinowski J."/>
            <person name="Ruckert C."/>
        </authorList>
    </citation>
    <scope>NUCLEOTIDE SEQUENCE</scope>
    <source>
        <strain evidence="3">CGMCC 1.12160</strain>
    </source>
</reference>
<dbReference type="EMBL" id="BMEM01000003">
    <property type="protein sequence ID" value="GGF54198.1"/>
    <property type="molecule type" value="Genomic_DNA"/>
</dbReference>